<dbReference type="InterPro" id="IPR001633">
    <property type="entry name" value="EAL_dom"/>
</dbReference>
<evidence type="ECO:0000313" key="9">
    <source>
        <dbReference type="Proteomes" id="UP000319502"/>
    </source>
</evidence>
<dbReference type="SMART" id="SM00267">
    <property type="entry name" value="GGDEF"/>
    <property type="match status" value="1"/>
</dbReference>
<dbReference type="InterPro" id="IPR011006">
    <property type="entry name" value="CheY-like_superfamily"/>
</dbReference>
<dbReference type="SUPFAM" id="SSF55073">
    <property type="entry name" value="Nucleotide cyclase"/>
    <property type="match status" value="1"/>
</dbReference>
<dbReference type="PANTHER" id="PTHR44757:SF2">
    <property type="entry name" value="BIOFILM ARCHITECTURE MAINTENANCE PROTEIN MBAA"/>
    <property type="match status" value="1"/>
</dbReference>
<dbReference type="InterPro" id="IPR035965">
    <property type="entry name" value="PAS-like_dom_sf"/>
</dbReference>
<dbReference type="FunFam" id="3.30.70.270:FF:000001">
    <property type="entry name" value="Diguanylate cyclase domain protein"/>
    <property type="match status" value="1"/>
</dbReference>
<dbReference type="Pfam" id="PF00072">
    <property type="entry name" value="Response_reg"/>
    <property type="match status" value="1"/>
</dbReference>
<dbReference type="Gene3D" id="3.20.20.450">
    <property type="entry name" value="EAL domain"/>
    <property type="match status" value="1"/>
</dbReference>
<dbReference type="Gene3D" id="3.30.70.270">
    <property type="match status" value="1"/>
</dbReference>
<dbReference type="PANTHER" id="PTHR44757">
    <property type="entry name" value="DIGUANYLATE CYCLASE DGCP"/>
    <property type="match status" value="1"/>
</dbReference>
<dbReference type="InterPro" id="IPR000700">
    <property type="entry name" value="PAS-assoc_C"/>
</dbReference>
<evidence type="ECO:0000313" key="8">
    <source>
        <dbReference type="EMBL" id="TVO59379.1"/>
    </source>
</evidence>
<evidence type="ECO:0000256" key="1">
    <source>
        <dbReference type="ARBA" id="ARBA00051114"/>
    </source>
</evidence>
<keyword evidence="2" id="KW-0597">Phosphoprotein</keyword>
<dbReference type="SMART" id="SM00091">
    <property type="entry name" value="PAS"/>
    <property type="match status" value="1"/>
</dbReference>
<dbReference type="PROSITE" id="PS50883">
    <property type="entry name" value="EAL"/>
    <property type="match status" value="1"/>
</dbReference>
<dbReference type="InterPro" id="IPR000014">
    <property type="entry name" value="PAS"/>
</dbReference>
<dbReference type="PROSITE" id="PS50110">
    <property type="entry name" value="RESPONSE_REGULATORY"/>
    <property type="match status" value="1"/>
</dbReference>
<dbReference type="Gene3D" id="3.40.50.2300">
    <property type="match status" value="1"/>
</dbReference>
<dbReference type="PROSITE" id="PS50112">
    <property type="entry name" value="PAS"/>
    <property type="match status" value="1"/>
</dbReference>
<dbReference type="InterPro" id="IPR013656">
    <property type="entry name" value="PAS_4"/>
</dbReference>
<dbReference type="GO" id="GO:0071732">
    <property type="term" value="P:cellular response to nitric oxide"/>
    <property type="evidence" value="ECO:0007669"/>
    <property type="project" value="UniProtKB-ARBA"/>
</dbReference>
<feature type="modified residue" description="4-aspartylphosphate" evidence="2">
    <location>
        <position position="75"/>
    </location>
</feature>
<dbReference type="InterPro" id="IPR029787">
    <property type="entry name" value="Nucleotide_cyclase"/>
</dbReference>
<dbReference type="CDD" id="cd00130">
    <property type="entry name" value="PAS"/>
    <property type="match status" value="1"/>
</dbReference>
<comment type="catalytic activity">
    <reaction evidence="1">
        <text>3',3'-c-di-GMP + H2O = 5'-phosphoguanylyl(3'-&gt;5')guanosine + H(+)</text>
        <dbReference type="Rhea" id="RHEA:24902"/>
        <dbReference type="ChEBI" id="CHEBI:15377"/>
        <dbReference type="ChEBI" id="CHEBI:15378"/>
        <dbReference type="ChEBI" id="CHEBI:58754"/>
        <dbReference type="ChEBI" id="CHEBI:58805"/>
        <dbReference type="EC" id="3.1.4.52"/>
    </reaction>
    <physiologicalReaction direction="left-to-right" evidence="1">
        <dbReference type="Rhea" id="RHEA:24903"/>
    </physiologicalReaction>
</comment>
<dbReference type="NCBIfam" id="TIGR00254">
    <property type="entry name" value="GGDEF"/>
    <property type="match status" value="1"/>
</dbReference>
<dbReference type="CDD" id="cd01949">
    <property type="entry name" value="GGDEF"/>
    <property type="match status" value="1"/>
</dbReference>
<dbReference type="InterPro" id="IPR052155">
    <property type="entry name" value="Biofilm_reg_signaling"/>
</dbReference>
<dbReference type="Pfam" id="PF00563">
    <property type="entry name" value="EAL"/>
    <property type="match status" value="1"/>
</dbReference>
<dbReference type="CDD" id="cd00156">
    <property type="entry name" value="REC"/>
    <property type="match status" value="1"/>
</dbReference>
<feature type="domain" description="PAC" evidence="5">
    <location>
        <begin position="233"/>
        <end position="297"/>
    </location>
</feature>
<dbReference type="OrthoDB" id="9813903at2"/>
<reference evidence="8 9" key="1">
    <citation type="submission" date="2019-07" db="EMBL/GenBank/DDBJ databases">
        <title>The pathways for chlorine oxyanion respiration interact through the shared metabolite chlorate.</title>
        <authorList>
            <person name="Barnum T.P."/>
            <person name="Cheng Y."/>
            <person name="Hill K.A."/>
            <person name="Lucas L.N."/>
            <person name="Carlson H.K."/>
            <person name="Coates J.D."/>
        </authorList>
    </citation>
    <scope>NUCLEOTIDE SEQUENCE [LARGE SCALE GENOMIC DNA]</scope>
    <source>
        <strain evidence="8 9">SFB-3</strain>
    </source>
</reference>
<evidence type="ECO:0000259" key="5">
    <source>
        <dbReference type="PROSITE" id="PS50113"/>
    </source>
</evidence>
<protein>
    <submittedName>
        <fullName evidence="8">EAL domain-containing protein</fullName>
    </submittedName>
</protein>
<dbReference type="SMART" id="SM00448">
    <property type="entry name" value="REC"/>
    <property type="match status" value="1"/>
</dbReference>
<dbReference type="NCBIfam" id="TIGR00229">
    <property type="entry name" value="sensory_box"/>
    <property type="match status" value="1"/>
</dbReference>
<dbReference type="GO" id="GO:0000160">
    <property type="term" value="P:phosphorelay signal transduction system"/>
    <property type="evidence" value="ECO:0007669"/>
    <property type="project" value="InterPro"/>
</dbReference>
<dbReference type="AlphaFoldDB" id="A0A557R2J0"/>
<dbReference type="SUPFAM" id="SSF55785">
    <property type="entry name" value="PYP-like sensor domain (PAS domain)"/>
    <property type="match status" value="1"/>
</dbReference>
<dbReference type="SUPFAM" id="SSF52172">
    <property type="entry name" value="CheY-like"/>
    <property type="match status" value="1"/>
</dbReference>
<feature type="domain" description="GGDEF" evidence="7">
    <location>
        <begin position="329"/>
        <end position="462"/>
    </location>
</feature>
<dbReference type="FunFam" id="3.20.20.450:FF:000001">
    <property type="entry name" value="Cyclic di-GMP phosphodiesterase yahA"/>
    <property type="match status" value="1"/>
</dbReference>
<dbReference type="CDD" id="cd01948">
    <property type="entry name" value="EAL"/>
    <property type="match status" value="1"/>
</dbReference>
<dbReference type="EMBL" id="VMNK01000002">
    <property type="protein sequence ID" value="TVO59379.1"/>
    <property type="molecule type" value="Genomic_DNA"/>
</dbReference>
<evidence type="ECO:0000259" key="7">
    <source>
        <dbReference type="PROSITE" id="PS50887"/>
    </source>
</evidence>
<dbReference type="GO" id="GO:0071111">
    <property type="term" value="F:cyclic-guanylate-specific phosphodiesterase activity"/>
    <property type="evidence" value="ECO:0007669"/>
    <property type="project" value="UniProtKB-EC"/>
</dbReference>
<dbReference type="Proteomes" id="UP000319502">
    <property type="component" value="Unassembled WGS sequence"/>
</dbReference>
<dbReference type="Pfam" id="PF08448">
    <property type="entry name" value="PAS_4"/>
    <property type="match status" value="1"/>
</dbReference>
<name>A0A557R2J0_9RHOO</name>
<evidence type="ECO:0000256" key="2">
    <source>
        <dbReference type="PROSITE-ProRule" id="PRU00169"/>
    </source>
</evidence>
<gene>
    <name evidence="8" type="ORF">FHP91_01290</name>
</gene>
<dbReference type="InterPro" id="IPR000160">
    <property type="entry name" value="GGDEF_dom"/>
</dbReference>
<dbReference type="Gene3D" id="3.30.450.20">
    <property type="entry name" value="PAS domain"/>
    <property type="match status" value="1"/>
</dbReference>
<feature type="domain" description="EAL" evidence="6">
    <location>
        <begin position="471"/>
        <end position="724"/>
    </location>
</feature>
<dbReference type="InterPro" id="IPR001789">
    <property type="entry name" value="Sig_transdc_resp-reg_receiver"/>
</dbReference>
<dbReference type="Pfam" id="PF00990">
    <property type="entry name" value="GGDEF"/>
    <property type="match status" value="1"/>
</dbReference>
<dbReference type="PROSITE" id="PS50887">
    <property type="entry name" value="GGDEF"/>
    <property type="match status" value="1"/>
</dbReference>
<dbReference type="InterPro" id="IPR035919">
    <property type="entry name" value="EAL_sf"/>
</dbReference>
<dbReference type="RefSeq" id="WP_144307894.1">
    <property type="nucleotide sequence ID" value="NZ_VMNK01000002.1"/>
</dbReference>
<proteinExistence type="predicted"/>
<evidence type="ECO:0000259" key="4">
    <source>
        <dbReference type="PROSITE" id="PS50112"/>
    </source>
</evidence>
<dbReference type="PROSITE" id="PS50113">
    <property type="entry name" value="PAC"/>
    <property type="match status" value="1"/>
</dbReference>
<dbReference type="SUPFAM" id="SSF141868">
    <property type="entry name" value="EAL domain-like"/>
    <property type="match status" value="1"/>
</dbReference>
<feature type="domain" description="Response regulatory" evidence="3">
    <location>
        <begin position="26"/>
        <end position="140"/>
    </location>
</feature>
<accession>A0A557R2J0</accession>
<dbReference type="InterPro" id="IPR043128">
    <property type="entry name" value="Rev_trsase/Diguanyl_cyclase"/>
</dbReference>
<comment type="caution">
    <text evidence="8">The sequence shown here is derived from an EMBL/GenBank/DDBJ whole genome shotgun (WGS) entry which is preliminary data.</text>
</comment>
<sequence length="736" mass="82512">MVIPGEAPFFSHTLSDRTATHERPSRILLVDDDAPLRRTLPHVLAHAGRHFEECGTVSDAIRRLENNRYDLILLDYRLPDGSGLDVLDWLANAGRTESVVMISGEDAIDAAIGALRRGADDYVRKPYHVAQLQRAVQNVLHKALLEQANGVMSQRLKSSERLHRYLVESSPDFIFTLNPSGAFNYVNPRVQTMLGYTREQLLGKAFSTLLLDDDAIRVEALLRDAARGKRMHPVLELRLRRLDAQSGQPGTRTVTVTLNAVPISNRSGEDASQAPVGIYGVARDISERKRAEEIITFQAYHDQLTHLPNRILFKDRLELAIAQAQRRGGLLAVMFIDVDRFKRVNDTYGHSEGDRLLRGLAARLKETLRKGDTLARLGGDEFIILLPDIAHAEDAETIAQKIHTALKTPFQLEHGSFHATVSIGISVFPRDGDVAEQLTQHADIAMYQIKREGKNGFRFYDPDLNAHYRERIALEDDLRGALARNEFSLHYQPQISMDSGKLVGVEALLRWQHPTHGLVGPAAFIQVAEEVGLIRDISHWVVDTATRQLARWHARGHQALRMSINLSSHDFDRDDTIDQVADCVLRCGLAHDRFEVEITERVMMRDTDEVIARIRRLRDCGVGISIDDFGTGYSALAYLQKFPVSSLKIDRSFVDNLNGEGTQPIISAITGIARGFGLHLVAEGVERQEQAQRLQDMGCDIMQGYLFSKAVTAGELDRWLEAPPQHIEAERAPRPQ</sequence>
<evidence type="ECO:0000259" key="3">
    <source>
        <dbReference type="PROSITE" id="PS50110"/>
    </source>
</evidence>
<evidence type="ECO:0000259" key="6">
    <source>
        <dbReference type="PROSITE" id="PS50883"/>
    </source>
</evidence>
<keyword evidence="9" id="KW-1185">Reference proteome</keyword>
<dbReference type="SMART" id="SM00052">
    <property type="entry name" value="EAL"/>
    <property type="match status" value="1"/>
</dbReference>
<organism evidence="8 9">
    <name type="scientific">Denitromonas halophila</name>
    <dbReference type="NCBI Taxonomy" id="1629404"/>
    <lineage>
        <taxon>Bacteria</taxon>
        <taxon>Pseudomonadati</taxon>
        <taxon>Pseudomonadota</taxon>
        <taxon>Betaproteobacteria</taxon>
        <taxon>Rhodocyclales</taxon>
        <taxon>Zoogloeaceae</taxon>
        <taxon>Denitromonas</taxon>
    </lineage>
</organism>
<feature type="domain" description="PAS" evidence="4">
    <location>
        <begin position="159"/>
        <end position="229"/>
    </location>
</feature>